<reference evidence="1 2" key="1">
    <citation type="submission" date="2018-06" db="EMBL/GenBank/DDBJ databases">
        <title>Comparative genomics reveals the genomic features of Rhizophagus irregularis, R. cerebriforme, R. diaphanum and Gigaspora rosea, and their symbiotic lifestyle signature.</title>
        <authorList>
            <person name="Morin E."/>
            <person name="San Clemente H."/>
            <person name="Chen E.C.H."/>
            <person name="De La Providencia I."/>
            <person name="Hainaut M."/>
            <person name="Kuo A."/>
            <person name="Kohler A."/>
            <person name="Murat C."/>
            <person name="Tang N."/>
            <person name="Roy S."/>
            <person name="Loubradou J."/>
            <person name="Henrissat B."/>
            <person name="Grigoriev I.V."/>
            <person name="Corradi N."/>
            <person name="Roux C."/>
            <person name="Martin F.M."/>
        </authorList>
    </citation>
    <scope>NUCLEOTIDE SEQUENCE [LARGE SCALE GENOMIC DNA]</scope>
    <source>
        <strain evidence="1 2">DAOM 227022</strain>
    </source>
</reference>
<proteinExistence type="predicted"/>
<name>A0A397S4L9_9GLOM</name>
<dbReference type="InterPro" id="IPR011009">
    <property type="entry name" value="Kinase-like_dom_sf"/>
</dbReference>
<gene>
    <name evidence="1" type="ORF">C1645_845064</name>
</gene>
<dbReference type="EMBL" id="QKYT01001195">
    <property type="protein sequence ID" value="RIA79666.1"/>
    <property type="molecule type" value="Genomic_DNA"/>
</dbReference>
<dbReference type="SUPFAM" id="SSF56112">
    <property type="entry name" value="Protein kinase-like (PK-like)"/>
    <property type="match status" value="1"/>
</dbReference>
<sequence length="194" mass="22638">MISDFGFCKPADESDKKKIYDSLGIIINEIISIIPPFNDESHDHYLALYLALDICRGKRPKIRDETPESIKELIQKCWDAIPENRPTYYEVFDKIHNYVYDYSEQIKELKELRYNFTPITKSTTKTQLYETHTQAIYKSRLLDLSNLPEPVNCSNQEGFISSGEGNIYTSEYLDCFIPDLSQLDFKSNDRPRAQ</sequence>
<keyword evidence="2" id="KW-1185">Reference proteome</keyword>
<organism evidence="1 2">
    <name type="scientific">Glomus cerebriforme</name>
    <dbReference type="NCBI Taxonomy" id="658196"/>
    <lineage>
        <taxon>Eukaryota</taxon>
        <taxon>Fungi</taxon>
        <taxon>Fungi incertae sedis</taxon>
        <taxon>Mucoromycota</taxon>
        <taxon>Glomeromycotina</taxon>
        <taxon>Glomeromycetes</taxon>
        <taxon>Glomerales</taxon>
        <taxon>Glomeraceae</taxon>
        <taxon>Glomus</taxon>
    </lineage>
</organism>
<dbReference type="OrthoDB" id="2403434at2759"/>
<comment type="caution">
    <text evidence="1">The sequence shown here is derived from an EMBL/GenBank/DDBJ whole genome shotgun (WGS) entry which is preliminary data.</text>
</comment>
<protein>
    <submittedName>
        <fullName evidence="1">Uncharacterized protein</fullName>
    </submittedName>
</protein>
<evidence type="ECO:0000313" key="1">
    <source>
        <dbReference type="EMBL" id="RIA79666.1"/>
    </source>
</evidence>
<evidence type="ECO:0000313" key="2">
    <source>
        <dbReference type="Proteomes" id="UP000265703"/>
    </source>
</evidence>
<dbReference type="Proteomes" id="UP000265703">
    <property type="component" value="Unassembled WGS sequence"/>
</dbReference>
<dbReference type="Gene3D" id="1.10.510.10">
    <property type="entry name" value="Transferase(Phosphotransferase) domain 1"/>
    <property type="match status" value="1"/>
</dbReference>
<accession>A0A397S4L9</accession>
<dbReference type="AlphaFoldDB" id="A0A397S4L9"/>